<evidence type="ECO:0000256" key="4">
    <source>
        <dbReference type="ARBA" id="ARBA00023239"/>
    </source>
</evidence>
<comment type="similarity">
    <text evidence="1">Belongs to the Gfa family.</text>
</comment>
<evidence type="ECO:0000256" key="1">
    <source>
        <dbReference type="ARBA" id="ARBA00005495"/>
    </source>
</evidence>
<evidence type="ECO:0000256" key="2">
    <source>
        <dbReference type="ARBA" id="ARBA00022723"/>
    </source>
</evidence>
<dbReference type="PANTHER" id="PTHR33337">
    <property type="entry name" value="GFA DOMAIN-CONTAINING PROTEIN"/>
    <property type="match status" value="1"/>
</dbReference>
<dbReference type="PROSITE" id="PS51891">
    <property type="entry name" value="CENP_V_GFA"/>
    <property type="match status" value="1"/>
</dbReference>
<feature type="domain" description="CENP-V/GFA" evidence="5">
    <location>
        <begin position="5"/>
        <end position="123"/>
    </location>
</feature>
<organism evidence="6 7">
    <name type="scientific">Pelagibacterium flavum</name>
    <dbReference type="NCBI Taxonomy" id="2984530"/>
    <lineage>
        <taxon>Bacteria</taxon>
        <taxon>Pseudomonadati</taxon>
        <taxon>Pseudomonadota</taxon>
        <taxon>Alphaproteobacteria</taxon>
        <taxon>Hyphomicrobiales</taxon>
        <taxon>Devosiaceae</taxon>
        <taxon>Pelagibacterium</taxon>
    </lineage>
</organism>
<dbReference type="InterPro" id="IPR006913">
    <property type="entry name" value="CENP-V/GFA"/>
</dbReference>
<gene>
    <name evidence="6" type="ORF">OF122_08245</name>
</gene>
<dbReference type="Gene3D" id="3.90.1590.10">
    <property type="entry name" value="glutathione-dependent formaldehyde- activating enzyme (gfa)"/>
    <property type="match status" value="1"/>
</dbReference>
<dbReference type="InterPro" id="IPR011057">
    <property type="entry name" value="Mss4-like_sf"/>
</dbReference>
<evidence type="ECO:0000313" key="7">
    <source>
        <dbReference type="Proteomes" id="UP001163882"/>
    </source>
</evidence>
<dbReference type="Pfam" id="PF04828">
    <property type="entry name" value="GFA"/>
    <property type="match status" value="1"/>
</dbReference>
<keyword evidence="7" id="KW-1185">Reference proteome</keyword>
<accession>A0ABY6IT26</accession>
<keyword evidence="4" id="KW-0456">Lyase</keyword>
<proteinExistence type="inferred from homology"/>
<sequence length="138" mass="14999">MARSYKGGCACGAVRYETGSNPIFENHCQCIDCQKRSGTGHGSYLSFPHRAEVEITGEVSEWRVTADSGQDKIHAFCPTCGTPVYLTFTAMPELIAIHAASLDDPGQFTPQALTYSIRGHAWDTIDPGLRAFEKMPAA</sequence>
<evidence type="ECO:0000313" key="6">
    <source>
        <dbReference type="EMBL" id="UYQ73733.1"/>
    </source>
</evidence>
<reference evidence="6" key="1">
    <citation type="submission" date="2022-10" db="EMBL/GenBank/DDBJ databases">
        <title>YIM 151497 complete genome.</title>
        <authorList>
            <person name="Chen X."/>
        </authorList>
    </citation>
    <scope>NUCLEOTIDE SEQUENCE</scope>
    <source>
        <strain evidence="6">YIM 151497</strain>
    </source>
</reference>
<evidence type="ECO:0000259" key="5">
    <source>
        <dbReference type="PROSITE" id="PS51891"/>
    </source>
</evidence>
<dbReference type="Proteomes" id="UP001163882">
    <property type="component" value="Chromosome"/>
</dbReference>
<dbReference type="RefSeq" id="WP_264227291.1">
    <property type="nucleotide sequence ID" value="NZ_CP107716.1"/>
</dbReference>
<dbReference type="EMBL" id="CP107716">
    <property type="protein sequence ID" value="UYQ73733.1"/>
    <property type="molecule type" value="Genomic_DNA"/>
</dbReference>
<protein>
    <submittedName>
        <fullName evidence="6">GFA family protein</fullName>
    </submittedName>
</protein>
<keyword evidence="2" id="KW-0479">Metal-binding</keyword>
<evidence type="ECO:0000256" key="3">
    <source>
        <dbReference type="ARBA" id="ARBA00022833"/>
    </source>
</evidence>
<dbReference type="PANTHER" id="PTHR33337:SF40">
    <property type="entry name" value="CENP-V_GFA DOMAIN-CONTAINING PROTEIN-RELATED"/>
    <property type="match status" value="1"/>
</dbReference>
<dbReference type="SUPFAM" id="SSF51316">
    <property type="entry name" value="Mss4-like"/>
    <property type="match status" value="1"/>
</dbReference>
<name>A0ABY6IT26_9HYPH</name>
<keyword evidence="3" id="KW-0862">Zinc</keyword>